<evidence type="ECO:0000313" key="10">
    <source>
        <dbReference type="Proteomes" id="UP001327560"/>
    </source>
</evidence>
<name>A0AAQ3JSW2_9LILI</name>
<comment type="similarity">
    <text evidence="2">Belongs to the 'GDSL' lipolytic enzyme family.</text>
</comment>
<accession>A0AAQ3JSW2</accession>
<dbReference type="Proteomes" id="UP001327560">
    <property type="component" value="Chromosome 1"/>
</dbReference>
<evidence type="ECO:0000256" key="7">
    <source>
        <dbReference type="ARBA" id="ARBA00023098"/>
    </source>
</evidence>
<dbReference type="EMBL" id="CP136890">
    <property type="protein sequence ID" value="WOK95436.1"/>
    <property type="molecule type" value="Genomic_DNA"/>
</dbReference>
<dbReference type="Gene3D" id="3.40.50.1110">
    <property type="entry name" value="SGNH hydrolase"/>
    <property type="match status" value="1"/>
</dbReference>
<keyword evidence="5" id="KW-0378">Hydrolase</keyword>
<organism evidence="9 10">
    <name type="scientific">Canna indica</name>
    <name type="common">Indian-shot</name>
    <dbReference type="NCBI Taxonomy" id="4628"/>
    <lineage>
        <taxon>Eukaryota</taxon>
        <taxon>Viridiplantae</taxon>
        <taxon>Streptophyta</taxon>
        <taxon>Embryophyta</taxon>
        <taxon>Tracheophyta</taxon>
        <taxon>Spermatophyta</taxon>
        <taxon>Magnoliopsida</taxon>
        <taxon>Liliopsida</taxon>
        <taxon>Zingiberales</taxon>
        <taxon>Cannaceae</taxon>
        <taxon>Canna</taxon>
    </lineage>
</organism>
<evidence type="ECO:0000256" key="1">
    <source>
        <dbReference type="ARBA" id="ARBA00004613"/>
    </source>
</evidence>
<evidence type="ECO:0000256" key="2">
    <source>
        <dbReference type="ARBA" id="ARBA00008668"/>
    </source>
</evidence>
<evidence type="ECO:0000313" key="9">
    <source>
        <dbReference type="EMBL" id="WOK95436.1"/>
    </source>
</evidence>
<evidence type="ECO:0000256" key="3">
    <source>
        <dbReference type="ARBA" id="ARBA00022525"/>
    </source>
</evidence>
<sequence>MEKRSGDEASPAFTTVLFLVLCVGLLCAAECAKAPAMFIFGDSLCDNGNNNFIPSLARANYFPYGIDSDFSIPTGRFSNGLTVPDYAAKYMGLQSPPPYLSLESNSIMLLSGANYASAAAGILDETGHQYGSRIPLREQVKLFDQTVKMQLPVLIPDPEALSHFINSSVFMINIGSNDYINNYLRPDLYNSSATYSGTDFAKLLADELEHQIKIIYKAGARKMLLAGIGPLGCIPDQLARNNITSGCAEEANELARQFNQYLIQTIVRLNDTLPGSSFVYENIYDRFYDIVQHPSKYGFLVSDEACCGHGRYGGQLTCMPFQPACDDRDHYLFWDSFHPTQALNAIISYQCYNGTAGDCFPISGYQLAAM</sequence>
<reference evidence="9 10" key="1">
    <citation type="submission" date="2023-10" db="EMBL/GenBank/DDBJ databases">
        <title>Chromosome-scale genome assembly provides insights into flower coloration mechanisms of Canna indica.</title>
        <authorList>
            <person name="Li C."/>
        </authorList>
    </citation>
    <scope>NUCLEOTIDE SEQUENCE [LARGE SCALE GENOMIC DNA]</scope>
    <source>
        <tissue evidence="9">Flower</tissue>
    </source>
</reference>
<dbReference type="Pfam" id="PF00657">
    <property type="entry name" value="Lipase_GDSL"/>
    <property type="match status" value="1"/>
</dbReference>
<dbReference type="PANTHER" id="PTHR45650:SF79">
    <property type="entry name" value="GDSL ESTERASE_LIPASE 7"/>
    <property type="match status" value="1"/>
</dbReference>
<dbReference type="InterPro" id="IPR036514">
    <property type="entry name" value="SGNH_hydro_sf"/>
</dbReference>
<keyword evidence="4 8" id="KW-0732">Signal</keyword>
<evidence type="ECO:0000256" key="8">
    <source>
        <dbReference type="SAM" id="SignalP"/>
    </source>
</evidence>
<dbReference type="InterPro" id="IPR035669">
    <property type="entry name" value="SGNH_plant_lipase-like"/>
</dbReference>
<dbReference type="GO" id="GO:0016788">
    <property type="term" value="F:hydrolase activity, acting on ester bonds"/>
    <property type="evidence" value="ECO:0007669"/>
    <property type="project" value="InterPro"/>
</dbReference>
<evidence type="ECO:0000256" key="6">
    <source>
        <dbReference type="ARBA" id="ARBA00022963"/>
    </source>
</evidence>
<evidence type="ECO:0000256" key="5">
    <source>
        <dbReference type="ARBA" id="ARBA00022801"/>
    </source>
</evidence>
<keyword evidence="7" id="KW-0443">Lipid metabolism</keyword>
<dbReference type="GO" id="GO:0005576">
    <property type="term" value="C:extracellular region"/>
    <property type="evidence" value="ECO:0007669"/>
    <property type="project" value="UniProtKB-SubCell"/>
</dbReference>
<dbReference type="PANTHER" id="PTHR45650">
    <property type="entry name" value="GDSL-LIKE LIPASE/ACYLHYDROLASE-RELATED"/>
    <property type="match status" value="1"/>
</dbReference>
<evidence type="ECO:0000256" key="4">
    <source>
        <dbReference type="ARBA" id="ARBA00022729"/>
    </source>
</evidence>
<dbReference type="InterPro" id="IPR001087">
    <property type="entry name" value="GDSL"/>
</dbReference>
<proteinExistence type="inferred from homology"/>
<keyword evidence="6" id="KW-0442">Lipid degradation</keyword>
<feature type="signal peptide" evidence="8">
    <location>
        <begin position="1"/>
        <end position="28"/>
    </location>
</feature>
<protein>
    <submittedName>
        <fullName evidence="9">GDSL esterase/lipase 7</fullName>
    </submittedName>
</protein>
<keyword evidence="3" id="KW-0964">Secreted</keyword>
<dbReference type="CDD" id="cd01837">
    <property type="entry name" value="SGNH_plant_lipase_like"/>
    <property type="match status" value="1"/>
</dbReference>
<dbReference type="AlphaFoldDB" id="A0AAQ3JSW2"/>
<dbReference type="GO" id="GO:0016042">
    <property type="term" value="P:lipid catabolic process"/>
    <property type="evidence" value="ECO:0007669"/>
    <property type="project" value="UniProtKB-KW"/>
</dbReference>
<gene>
    <name evidence="9" type="ORF">Cni_G04143</name>
</gene>
<dbReference type="SUPFAM" id="SSF52266">
    <property type="entry name" value="SGNH hydrolase"/>
    <property type="match status" value="1"/>
</dbReference>
<dbReference type="InterPro" id="IPR051238">
    <property type="entry name" value="GDSL_esterase/lipase"/>
</dbReference>
<comment type="subcellular location">
    <subcellularLocation>
        <location evidence="1">Secreted</location>
    </subcellularLocation>
</comment>
<feature type="chain" id="PRO_5042876493" evidence="8">
    <location>
        <begin position="29"/>
        <end position="370"/>
    </location>
</feature>
<keyword evidence="10" id="KW-1185">Reference proteome</keyword>